<dbReference type="PIRSF" id="PIRSF016578">
    <property type="entry name" value="HsaA"/>
    <property type="match status" value="1"/>
</dbReference>
<dbReference type="GO" id="GO:0050660">
    <property type="term" value="F:flavin adenine dinucleotide binding"/>
    <property type="evidence" value="ECO:0007669"/>
    <property type="project" value="InterPro"/>
</dbReference>
<proteinExistence type="predicted"/>
<dbReference type="InterPro" id="IPR013786">
    <property type="entry name" value="AcylCoA_DH/ox_N"/>
</dbReference>
<geneLocation type="plasmid" evidence="5">
    <name>pne1b</name>
</geneLocation>
<dbReference type="GO" id="GO:0006552">
    <property type="term" value="P:L-leucine catabolic process"/>
    <property type="evidence" value="ECO:0007669"/>
    <property type="project" value="TreeGrafter"/>
</dbReference>
<dbReference type="InterPro" id="IPR013107">
    <property type="entry name" value="Acyl-CoA_DH_C"/>
</dbReference>
<dbReference type="SUPFAM" id="SSF56645">
    <property type="entry name" value="Acyl-CoA dehydrogenase NM domain-like"/>
    <property type="match status" value="1"/>
</dbReference>
<dbReference type="InterPro" id="IPR046373">
    <property type="entry name" value="Acyl-CoA_Oxase/DH_mid-dom_sf"/>
</dbReference>
<dbReference type="AlphaFoldDB" id="A0A6B9G9R1"/>
<dbReference type="InterPro" id="IPR009100">
    <property type="entry name" value="AcylCoA_DH/oxidase_NM_dom_sf"/>
</dbReference>
<accession>A0A6B9G9R1</accession>
<dbReference type="Pfam" id="PF08028">
    <property type="entry name" value="Acyl-CoA_dh_2"/>
    <property type="match status" value="1"/>
</dbReference>
<dbReference type="EMBL" id="CP024770">
    <property type="protein sequence ID" value="QGY32603.1"/>
    <property type="molecule type" value="Genomic_DNA"/>
</dbReference>
<evidence type="ECO:0000313" key="4">
    <source>
        <dbReference type="EMBL" id="QGY32603.1"/>
    </source>
</evidence>
<dbReference type="SUPFAM" id="SSF47203">
    <property type="entry name" value="Acyl-CoA dehydrogenase C-terminal domain-like"/>
    <property type="match status" value="1"/>
</dbReference>
<dbReference type="InterPro" id="IPR036250">
    <property type="entry name" value="AcylCo_DH-like_C"/>
</dbReference>
<keyword evidence="4" id="KW-0614">Plasmid</keyword>
<evidence type="ECO:0000259" key="2">
    <source>
        <dbReference type="Pfam" id="PF02771"/>
    </source>
</evidence>
<dbReference type="Proteomes" id="UP000502005">
    <property type="component" value="Plasmid pNE1B"/>
</dbReference>
<organism evidence="4 5">
    <name type="scientific">Pantoea cypripedii</name>
    <name type="common">Pectobacterium cypripedii</name>
    <name type="synonym">Erwinia cypripedii</name>
    <dbReference type="NCBI Taxonomy" id="55209"/>
    <lineage>
        <taxon>Bacteria</taxon>
        <taxon>Pseudomonadati</taxon>
        <taxon>Pseudomonadota</taxon>
        <taxon>Gammaproteobacteria</taxon>
        <taxon>Enterobacterales</taxon>
        <taxon>Erwiniaceae</taxon>
        <taxon>Pantoea</taxon>
    </lineage>
</organism>
<sequence length="400" mass="43505">MSAPCLEPDILLTRAKALGEQLAAEAAEYDRIGKANFSAFERISHLQLGALRVPREYGGAGGTMPDLARLVTALAQGDPSVAQAMLPHFVFVERTRLMATPAQCDHFLSQVAQGILVGGASAELGGQYRGEVRTRLRRSGDAYRLSGEKHYSTGALMGQLLKVLALDDDDQSVLVVIPSDRAGVVRHDDWSGMGQRGTLSGRTELHQVRVDEQEIMRVHPWQQQRHHTGSASQIIHCAIEVGIAQAALADAAGWARSKVRAVRESGQPQGNKDPYLLHKVGEIAARTHSAEALVLLAAEQVERAGVARFAGAAPEEIEQLAIDAAVITAEAKAIATEAALFACQTMFDVGGASMTLRQHGFDRHWRNARTHTTHDPIAWKYRAIGDYRVNHRPPPISYLY</sequence>
<dbReference type="PANTHER" id="PTHR43884">
    <property type="entry name" value="ACYL-COA DEHYDROGENASE"/>
    <property type="match status" value="1"/>
</dbReference>
<evidence type="ECO:0000313" key="5">
    <source>
        <dbReference type="Proteomes" id="UP000502005"/>
    </source>
</evidence>
<gene>
    <name evidence="4" type="ORF">CUN67_27015</name>
</gene>
<feature type="domain" description="Acyl-CoA dehydrogenase C-terminal" evidence="3">
    <location>
        <begin position="234"/>
        <end position="375"/>
    </location>
</feature>
<dbReference type="PANTHER" id="PTHR43884:SF12">
    <property type="entry name" value="ISOVALERYL-COA DEHYDROGENASE, MITOCHONDRIAL-RELATED"/>
    <property type="match status" value="1"/>
</dbReference>
<dbReference type="InterPro" id="IPR037069">
    <property type="entry name" value="AcylCoA_DH/ox_N_sf"/>
</dbReference>
<dbReference type="GO" id="GO:0008470">
    <property type="term" value="F:3-methylbutanoyl-CoA dehydrogenase activity"/>
    <property type="evidence" value="ECO:0007669"/>
    <property type="project" value="TreeGrafter"/>
</dbReference>
<dbReference type="Pfam" id="PF02771">
    <property type="entry name" value="Acyl-CoA_dh_N"/>
    <property type="match status" value="1"/>
</dbReference>
<keyword evidence="1" id="KW-0560">Oxidoreductase</keyword>
<dbReference type="Gene3D" id="2.40.110.10">
    <property type="entry name" value="Butyryl-CoA Dehydrogenase, subunit A, domain 2"/>
    <property type="match status" value="1"/>
</dbReference>
<protein>
    <submittedName>
        <fullName evidence="4">Dehydrogenase</fullName>
    </submittedName>
</protein>
<feature type="domain" description="Acyl-CoA dehydrogenase/oxidase N-terminal" evidence="2">
    <location>
        <begin position="18"/>
        <end position="114"/>
    </location>
</feature>
<dbReference type="Gene3D" id="1.20.140.10">
    <property type="entry name" value="Butyryl-CoA Dehydrogenase, subunit A, domain 3"/>
    <property type="match status" value="1"/>
</dbReference>
<evidence type="ECO:0000256" key="1">
    <source>
        <dbReference type="ARBA" id="ARBA00023002"/>
    </source>
</evidence>
<dbReference type="RefSeq" id="WP_208718505.1">
    <property type="nucleotide sequence ID" value="NZ_CP024770.1"/>
</dbReference>
<name>A0A6B9G9R1_PANCY</name>
<evidence type="ECO:0000259" key="3">
    <source>
        <dbReference type="Pfam" id="PF08028"/>
    </source>
</evidence>
<reference evidence="4 5" key="1">
    <citation type="submission" date="2017-11" db="EMBL/GenBank/DDBJ databases">
        <title>Genome sequence of Pantoea cypripedii NE1.</title>
        <authorList>
            <person name="Nascimento F.X."/>
        </authorList>
    </citation>
    <scope>NUCLEOTIDE SEQUENCE [LARGE SCALE GENOMIC DNA]</scope>
    <source>
        <strain evidence="4 5">NE1</strain>
        <plasmid evidence="5">pne1b</plasmid>
    </source>
</reference>
<dbReference type="Gene3D" id="1.10.540.10">
    <property type="entry name" value="Acyl-CoA dehydrogenase/oxidase, N-terminal domain"/>
    <property type="match status" value="1"/>
</dbReference>